<organism evidence="4 5">
    <name type="scientific">Mesorhabditis belari</name>
    <dbReference type="NCBI Taxonomy" id="2138241"/>
    <lineage>
        <taxon>Eukaryota</taxon>
        <taxon>Metazoa</taxon>
        <taxon>Ecdysozoa</taxon>
        <taxon>Nematoda</taxon>
        <taxon>Chromadorea</taxon>
        <taxon>Rhabditida</taxon>
        <taxon>Rhabditina</taxon>
        <taxon>Rhabditomorpha</taxon>
        <taxon>Rhabditoidea</taxon>
        <taxon>Rhabditidae</taxon>
        <taxon>Mesorhabditinae</taxon>
        <taxon>Mesorhabditis</taxon>
    </lineage>
</organism>
<feature type="region of interest" description="Disordered" evidence="3">
    <location>
        <begin position="506"/>
        <end position="527"/>
    </location>
</feature>
<dbReference type="GO" id="GO:0005737">
    <property type="term" value="C:cytoplasm"/>
    <property type="evidence" value="ECO:0007669"/>
    <property type="project" value="TreeGrafter"/>
</dbReference>
<comment type="subcellular location">
    <subcellularLocation>
        <location evidence="1">Nucleus</location>
    </subcellularLocation>
</comment>
<feature type="compositionally biased region" description="Pro residues" evidence="3">
    <location>
        <begin position="595"/>
        <end position="606"/>
    </location>
</feature>
<dbReference type="GO" id="GO:0005634">
    <property type="term" value="C:nucleus"/>
    <property type="evidence" value="ECO:0007669"/>
    <property type="project" value="UniProtKB-SubCell"/>
</dbReference>
<accession>A0AAF3EZK1</accession>
<dbReference type="Pfam" id="PF14598">
    <property type="entry name" value="PAS_11"/>
    <property type="match status" value="1"/>
</dbReference>
<dbReference type="PANTHER" id="PTHR11269">
    <property type="entry name" value="PERIOD CIRCADIAN PROTEIN"/>
    <property type="match status" value="1"/>
</dbReference>
<feature type="region of interest" description="Disordered" evidence="3">
    <location>
        <begin position="61"/>
        <end position="90"/>
    </location>
</feature>
<keyword evidence="2" id="KW-0539">Nucleus</keyword>
<dbReference type="Proteomes" id="UP000887575">
    <property type="component" value="Unassembled WGS sequence"/>
</dbReference>
<dbReference type="AlphaFoldDB" id="A0AAF3EZK1"/>
<evidence type="ECO:0000313" key="5">
    <source>
        <dbReference type="WBParaSite" id="MBELARI_LOCUS19632"/>
    </source>
</evidence>
<protein>
    <submittedName>
        <fullName evidence="5">Period</fullName>
    </submittedName>
</protein>
<proteinExistence type="predicted"/>
<dbReference type="GO" id="GO:0032922">
    <property type="term" value="P:circadian regulation of gene expression"/>
    <property type="evidence" value="ECO:0007669"/>
    <property type="project" value="TreeGrafter"/>
</dbReference>
<feature type="compositionally biased region" description="Low complexity" evidence="3">
    <location>
        <begin position="639"/>
        <end position="654"/>
    </location>
</feature>
<sequence>MGHETSSSVPNVLPFSRQSPWIQSSSLLFSKKMQHLQRRKGDSLIVRDSCALASSVGIEGPGAAPTLSPPHTWTESSDESTVDEAPTGGRLPDDRLLFTTTVSIPDGTILNSRTFVDVYDSKDIEVGSCFLRLLLGTGQSFFLSAAATSVRQRVFSRVKCGSSSRACELQCEFEQGPEGTRRARVTALCLKSAFGPTSNPRTPSAFTTKHSLSCALTHIDYASVPFIGHLPTDVIGRSLLSFVYAPDVHVIRQAHIDLHNHRGKVVRSVAPIRLVVFNGALLTVDTEWSAYVSPWTRKIEMVVARHRVLDAPVGDADVMSPPAEGTPQHTLPLALIKTFEEELKAIMNRPVPSSRDRAAFLSSPLQTSPSTEISPPAVPQSFSQTAPIQSQSQSAMTTLYSMPGASYSLLGFPYHPNLMQTQYPDLSAYIDRLVESLVVHGSSETTTVAGLMSSTPQNKMPESSSSAPATPTVSTPMLGIAGSTDPLSLSYSQINCLENVHRLLKSQQTKDAGRPQPTVENLSSAQPSLPLTRAVLMEHTRRWEEQCKSTWKNRLAQKRTASNQDPSTDGPASKTPRTSSPQSVDRRSPRWTQPRPLPPNPSPPSGTPYQITSTPLPTPAPLAIDSRVSAFHQVHRRSSPSARSTPSTPTTGPSVIQPTGAHPSSHPRQFATPPPPQPPTECLLLSSD</sequence>
<dbReference type="InterPro" id="IPR000014">
    <property type="entry name" value="PAS"/>
</dbReference>
<dbReference type="InterPro" id="IPR035965">
    <property type="entry name" value="PAS-like_dom_sf"/>
</dbReference>
<dbReference type="CDD" id="cd00130">
    <property type="entry name" value="PAS"/>
    <property type="match status" value="1"/>
</dbReference>
<dbReference type="Gene3D" id="3.30.450.20">
    <property type="entry name" value="PAS domain"/>
    <property type="match status" value="1"/>
</dbReference>
<dbReference type="GO" id="GO:0001222">
    <property type="term" value="F:transcription corepressor binding"/>
    <property type="evidence" value="ECO:0007669"/>
    <property type="project" value="TreeGrafter"/>
</dbReference>
<evidence type="ECO:0000256" key="1">
    <source>
        <dbReference type="ARBA" id="ARBA00004123"/>
    </source>
</evidence>
<dbReference type="PANTHER" id="PTHR11269:SF16">
    <property type="entry name" value="PERIOD CIRCADIAN PROTEIN"/>
    <property type="match status" value="1"/>
</dbReference>
<evidence type="ECO:0000313" key="4">
    <source>
        <dbReference type="Proteomes" id="UP000887575"/>
    </source>
</evidence>
<evidence type="ECO:0000256" key="3">
    <source>
        <dbReference type="SAM" id="MobiDB-lite"/>
    </source>
</evidence>
<evidence type="ECO:0000256" key="2">
    <source>
        <dbReference type="ARBA" id="ARBA00023242"/>
    </source>
</evidence>
<reference evidence="5" key="1">
    <citation type="submission" date="2024-02" db="UniProtKB">
        <authorList>
            <consortium name="WormBaseParasite"/>
        </authorList>
    </citation>
    <scope>IDENTIFICATION</scope>
</reference>
<feature type="compositionally biased region" description="Polar residues" evidence="3">
    <location>
        <begin position="518"/>
        <end position="527"/>
    </location>
</feature>
<name>A0AAF3EZK1_9BILA</name>
<dbReference type="GO" id="GO:0043153">
    <property type="term" value="P:entrainment of circadian clock by photoperiod"/>
    <property type="evidence" value="ECO:0007669"/>
    <property type="project" value="TreeGrafter"/>
</dbReference>
<dbReference type="SUPFAM" id="SSF55785">
    <property type="entry name" value="PYP-like sensor domain (PAS domain)"/>
    <property type="match status" value="1"/>
</dbReference>
<dbReference type="GO" id="GO:0000976">
    <property type="term" value="F:transcription cis-regulatory region binding"/>
    <property type="evidence" value="ECO:0007669"/>
    <property type="project" value="TreeGrafter"/>
</dbReference>
<keyword evidence="4" id="KW-1185">Reference proteome</keyword>
<dbReference type="WBParaSite" id="MBELARI_LOCUS19632">
    <property type="protein sequence ID" value="MBELARI_LOCUS19632"/>
    <property type="gene ID" value="MBELARI_LOCUS19632"/>
</dbReference>
<dbReference type="GO" id="GO:0000122">
    <property type="term" value="P:negative regulation of transcription by RNA polymerase II"/>
    <property type="evidence" value="ECO:0007669"/>
    <property type="project" value="TreeGrafter"/>
</dbReference>
<feature type="region of interest" description="Disordered" evidence="3">
    <location>
        <begin position="548"/>
        <end position="688"/>
    </location>
</feature>
<dbReference type="InterPro" id="IPR050760">
    <property type="entry name" value="Period_circadian_regulator"/>
</dbReference>